<protein>
    <submittedName>
        <fullName evidence="8">FtsP/CotA-like multicopper oxidase with cupredoxin domain</fullName>
    </submittedName>
</protein>
<dbReference type="EMBL" id="QTUC01000001">
    <property type="protein sequence ID" value="REF36633.1"/>
    <property type="molecule type" value="Genomic_DNA"/>
</dbReference>
<feature type="region of interest" description="Disordered" evidence="4">
    <location>
        <begin position="486"/>
        <end position="510"/>
    </location>
</feature>
<dbReference type="OrthoDB" id="345021at2"/>
<feature type="domain" description="Plastocyanin-like" evidence="5">
    <location>
        <begin position="233"/>
        <end position="296"/>
    </location>
</feature>
<dbReference type="Pfam" id="PF00394">
    <property type="entry name" value="Cu-oxidase"/>
    <property type="match status" value="1"/>
</dbReference>
<keyword evidence="3" id="KW-0560">Oxidoreductase</keyword>
<evidence type="ECO:0000256" key="2">
    <source>
        <dbReference type="ARBA" id="ARBA00022723"/>
    </source>
</evidence>
<evidence type="ECO:0000256" key="1">
    <source>
        <dbReference type="ARBA" id="ARBA00010609"/>
    </source>
</evidence>
<reference evidence="8 9" key="1">
    <citation type="submission" date="2018-08" db="EMBL/GenBank/DDBJ databases">
        <title>Sequencing the genomes of 1000 actinobacteria strains.</title>
        <authorList>
            <person name="Klenk H.-P."/>
        </authorList>
    </citation>
    <scope>NUCLEOTIDE SEQUENCE [LARGE SCALE GENOMIC DNA]</scope>
    <source>
        <strain evidence="8 9">DSM 22891</strain>
    </source>
</reference>
<dbReference type="PANTHER" id="PTHR48267:SF1">
    <property type="entry name" value="BILIRUBIN OXIDASE"/>
    <property type="match status" value="1"/>
</dbReference>
<keyword evidence="9" id="KW-1185">Reference proteome</keyword>
<dbReference type="InterPro" id="IPR011706">
    <property type="entry name" value="Cu-oxidase_C"/>
</dbReference>
<dbReference type="CDD" id="cd04232">
    <property type="entry name" value="CuRO_1_CueO_FtsP"/>
    <property type="match status" value="1"/>
</dbReference>
<evidence type="ECO:0000259" key="7">
    <source>
        <dbReference type="Pfam" id="PF07732"/>
    </source>
</evidence>
<evidence type="ECO:0000259" key="6">
    <source>
        <dbReference type="Pfam" id="PF07731"/>
    </source>
</evidence>
<dbReference type="InterPro" id="IPR011707">
    <property type="entry name" value="Cu-oxidase-like_N"/>
</dbReference>
<dbReference type="Gene3D" id="2.60.40.420">
    <property type="entry name" value="Cupredoxins - blue copper proteins"/>
    <property type="match status" value="3"/>
</dbReference>
<dbReference type="PANTHER" id="PTHR48267">
    <property type="entry name" value="CUPREDOXIN SUPERFAMILY PROTEIN"/>
    <property type="match status" value="1"/>
</dbReference>
<dbReference type="AlphaFoldDB" id="A0A3D9V7G0"/>
<feature type="domain" description="Plastocyanin-like" evidence="6">
    <location>
        <begin position="367"/>
        <end position="479"/>
    </location>
</feature>
<name>A0A3D9V7G0_THECX</name>
<dbReference type="InterPro" id="IPR001117">
    <property type="entry name" value="Cu-oxidase_2nd"/>
</dbReference>
<evidence type="ECO:0000256" key="3">
    <source>
        <dbReference type="ARBA" id="ARBA00023002"/>
    </source>
</evidence>
<dbReference type="Pfam" id="PF07732">
    <property type="entry name" value="Cu-oxidase_3"/>
    <property type="match status" value="1"/>
</dbReference>
<dbReference type="RefSeq" id="WP_115850240.1">
    <property type="nucleotide sequence ID" value="NZ_QTUC01000001.1"/>
</dbReference>
<sequence>MRRRTFLASTLVLATATLIEGCDTSVSPVTQPKQFDRRLAIPPLARSSVDSDGTRVFRLVAQEGRTELLPGLTTTTWGFNGSYLGPTLRARRGERVAIEVTNGLAEPTTVHWHGMHLPARMDGGPHQPVAPGSTWRPTWTIDQPAATLWYHPHPHGQTEKHVYRGLGGLFLLDDPSAEVEGLPSNYGVDDVPVIVQDKKFHRDGRLDDEDDGNEVGLLGSTVVVNGTYAPYHEVTTERVRLRLLNASTARTYAFGFDDDRSFLLVGTDGGLLAAPYETKRIRLSPGERAEIVVTMEPQSVVHLRSYEPDLGSVAAPFAFGGNDSFDVLELRAARVLAPSPPVPGVLARLPEPDVPPGGRVTRRFVLQDRQINGKRMDMERIDEVVPVGVPEVWEVRNDDLVPHNFHVHDVQFRVLTIDDQPPPPELAGRKDTIYLEPRRDYRIALKFEDYVDADFPLMYHCHLLLHEDEGLMGQFVVVSGDSTTRAVDPNDVARRRRGDGRGHHHGASGE</sequence>
<dbReference type="Pfam" id="PF07731">
    <property type="entry name" value="Cu-oxidase_2"/>
    <property type="match status" value="1"/>
</dbReference>
<dbReference type="GO" id="GO:0005507">
    <property type="term" value="F:copper ion binding"/>
    <property type="evidence" value="ECO:0007669"/>
    <property type="project" value="InterPro"/>
</dbReference>
<proteinExistence type="inferred from homology"/>
<evidence type="ECO:0000313" key="8">
    <source>
        <dbReference type="EMBL" id="REF36633.1"/>
    </source>
</evidence>
<evidence type="ECO:0000256" key="4">
    <source>
        <dbReference type="SAM" id="MobiDB-lite"/>
    </source>
</evidence>
<comment type="similarity">
    <text evidence="1">Belongs to the multicopper oxidase family.</text>
</comment>
<dbReference type="PROSITE" id="PS00080">
    <property type="entry name" value="MULTICOPPER_OXIDASE2"/>
    <property type="match status" value="1"/>
</dbReference>
<evidence type="ECO:0000313" key="9">
    <source>
        <dbReference type="Proteomes" id="UP000256485"/>
    </source>
</evidence>
<accession>A0A3D9V7G0</accession>
<dbReference type="InterPro" id="IPR045087">
    <property type="entry name" value="Cu-oxidase_fam"/>
</dbReference>
<feature type="compositionally biased region" description="Basic residues" evidence="4">
    <location>
        <begin position="494"/>
        <end position="510"/>
    </location>
</feature>
<comment type="caution">
    <text evidence="8">The sequence shown here is derived from an EMBL/GenBank/DDBJ whole genome shotgun (WGS) entry which is preliminary data.</text>
</comment>
<dbReference type="InterPro" id="IPR008972">
    <property type="entry name" value="Cupredoxin"/>
</dbReference>
<dbReference type="CDD" id="cd13890">
    <property type="entry name" value="CuRO_3_CueO_FtsP"/>
    <property type="match status" value="1"/>
</dbReference>
<dbReference type="SUPFAM" id="SSF49503">
    <property type="entry name" value="Cupredoxins"/>
    <property type="match status" value="3"/>
</dbReference>
<gene>
    <name evidence="8" type="ORF">DFJ64_2047</name>
</gene>
<evidence type="ECO:0000259" key="5">
    <source>
        <dbReference type="Pfam" id="PF00394"/>
    </source>
</evidence>
<dbReference type="GO" id="GO:0016491">
    <property type="term" value="F:oxidoreductase activity"/>
    <property type="evidence" value="ECO:0007669"/>
    <property type="project" value="UniProtKB-KW"/>
</dbReference>
<dbReference type="InterPro" id="IPR002355">
    <property type="entry name" value="Cu_oxidase_Cu_BS"/>
</dbReference>
<dbReference type="CDD" id="cd13867">
    <property type="entry name" value="CuRO_2_CueO_FtsP"/>
    <property type="match status" value="1"/>
</dbReference>
<organism evidence="8 9">
    <name type="scientific">Thermasporomyces composti</name>
    <dbReference type="NCBI Taxonomy" id="696763"/>
    <lineage>
        <taxon>Bacteria</taxon>
        <taxon>Bacillati</taxon>
        <taxon>Actinomycetota</taxon>
        <taxon>Actinomycetes</taxon>
        <taxon>Propionibacteriales</taxon>
        <taxon>Nocardioidaceae</taxon>
        <taxon>Thermasporomyces</taxon>
    </lineage>
</organism>
<keyword evidence="2" id="KW-0479">Metal-binding</keyword>
<dbReference type="Proteomes" id="UP000256485">
    <property type="component" value="Unassembled WGS sequence"/>
</dbReference>
<feature type="domain" description="Plastocyanin-like" evidence="7">
    <location>
        <begin position="63"/>
        <end position="175"/>
    </location>
</feature>